<dbReference type="RefSeq" id="WP_149732367.1">
    <property type="nucleotide sequence ID" value="NZ_FMXB01000015.1"/>
</dbReference>
<keyword evidence="3 8" id="KW-0028">Amino-acid biosynthesis</keyword>
<reference evidence="11 12" key="1">
    <citation type="submission" date="2016-10" db="EMBL/GenBank/DDBJ databases">
        <authorList>
            <person name="Varghese N."/>
            <person name="Submissions S."/>
        </authorList>
    </citation>
    <scope>NUCLEOTIDE SEQUENCE [LARGE SCALE GENOMIC DNA]</scope>
    <source>
        <strain evidence="11 12">DSM 16643</strain>
    </source>
</reference>
<evidence type="ECO:0000313" key="11">
    <source>
        <dbReference type="EMBL" id="SDA63736.1"/>
    </source>
</evidence>
<comment type="subunit">
    <text evidence="8">Homodimer.</text>
</comment>
<feature type="binding site" evidence="8">
    <location>
        <position position="225"/>
    </location>
    <ligand>
        <name>Mg(2+)</name>
        <dbReference type="ChEBI" id="CHEBI:18420"/>
        <label>1</label>
    </ligand>
</feature>
<dbReference type="Proteomes" id="UP000323439">
    <property type="component" value="Unassembled WGS sequence"/>
</dbReference>
<keyword evidence="8" id="KW-0479">Metal-binding</keyword>
<dbReference type="UniPathway" id="UPA00035">
    <property type="reaction ID" value="UER00041"/>
</dbReference>
<dbReference type="PANTHER" id="PTHR43285">
    <property type="entry name" value="ANTHRANILATE PHOSPHORIBOSYLTRANSFERASE"/>
    <property type="match status" value="1"/>
</dbReference>
<feature type="binding site" evidence="8">
    <location>
        <begin position="107"/>
        <end position="115"/>
    </location>
    <ligand>
        <name>5-phospho-alpha-D-ribose 1-diphosphate</name>
        <dbReference type="ChEBI" id="CHEBI:58017"/>
    </ligand>
</feature>
<keyword evidence="8" id="KW-0460">Magnesium</keyword>
<evidence type="ECO:0000259" key="10">
    <source>
        <dbReference type="Pfam" id="PF02885"/>
    </source>
</evidence>
<proteinExistence type="inferred from homology"/>
<evidence type="ECO:0000256" key="6">
    <source>
        <dbReference type="ARBA" id="ARBA00022822"/>
    </source>
</evidence>
<comment type="similarity">
    <text evidence="8">Belongs to the anthranilate phosphoribosyltransferase family.</text>
</comment>
<evidence type="ECO:0000256" key="5">
    <source>
        <dbReference type="ARBA" id="ARBA00022679"/>
    </source>
</evidence>
<dbReference type="SUPFAM" id="SSF52418">
    <property type="entry name" value="Nucleoside phosphorylase/phosphoribosyltransferase catalytic domain"/>
    <property type="match status" value="1"/>
</dbReference>
<protein>
    <recommendedName>
        <fullName evidence="2 8">Anthranilate phosphoribosyltransferase</fullName>
        <ecNumber evidence="2 8">2.4.2.18</ecNumber>
    </recommendedName>
</protein>
<evidence type="ECO:0000256" key="8">
    <source>
        <dbReference type="HAMAP-Rule" id="MF_00211"/>
    </source>
</evidence>
<comment type="pathway">
    <text evidence="1 8">Amino-acid biosynthesis; L-tryptophan biosynthesis; L-tryptophan from chorismate: step 2/5.</text>
</comment>
<dbReference type="GO" id="GO:0000162">
    <property type="term" value="P:L-tryptophan biosynthetic process"/>
    <property type="evidence" value="ECO:0007669"/>
    <property type="project" value="UniProtKB-UniRule"/>
</dbReference>
<name>A0A1G5X1D1_9EURY</name>
<evidence type="ECO:0000256" key="7">
    <source>
        <dbReference type="ARBA" id="ARBA00023141"/>
    </source>
</evidence>
<comment type="function">
    <text evidence="8">Catalyzes the transfer of the phosphoribosyl group of 5-phosphorylribose-1-pyrophosphate (PRPP) to anthranilate to yield N-(5'-phosphoribosyl)-anthranilate (PRA).</text>
</comment>
<keyword evidence="7 8" id="KW-0057">Aromatic amino acid biosynthesis</keyword>
<feature type="binding site" evidence="8">
    <location>
        <begin position="89"/>
        <end position="92"/>
    </location>
    <ligand>
        <name>5-phospho-alpha-D-ribose 1-diphosphate</name>
        <dbReference type="ChEBI" id="CHEBI:58017"/>
    </ligand>
</feature>
<keyword evidence="4 8" id="KW-0328">Glycosyltransferase</keyword>
<comment type="catalytic activity">
    <reaction evidence="8">
        <text>N-(5-phospho-beta-D-ribosyl)anthranilate + diphosphate = 5-phospho-alpha-D-ribose 1-diphosphate + anthranilate</text>
        <dbReference type="Rhea" id="RHEA:11768"/>
        <dbReference type="ChEBI" id="CHEBI:16567"/>
        <dbReference type="ChEBI" id="CHEBI:18277"/>
        <dbReference type="ChEBI" id="CHEBI:33019"/>
        <dbReference type="ChEBI" id="CHEBI:58017"/>
        <dbReference type="EC" id="2.4.2.18"/>
    </reaction>
</comment>
<evidence type="ECO:0000256" key="3">
    <source>
        <dbReference type="ARBA" id="ARBA00022605"/>
    </source>
</evidence>
<dbReference type="InterPro" id="IPR036320">
    <property type="entry name" value="Glycosyl_Trfase_fam3_N_dom_sf"/>
</dbReference>
<comment type="caution">
    <text evidence="8">Lacks conserved residue(s) required for the propagation of feature annotation.</text>
</comment>
<feature type="binding site" evidence="8">
    <location>
        <position position="224"/>
    </location>
    <ligand>
        <name>Mg(2+)</name>
        <dbReference type="ChEBI" id="CHEBI:18420"/>
        <label>2</label>
    </ligand>
</feature>
<feature type="domain" description="Glycosyl transferase family 3 N-terminal" evidence="10">
    <location>
        <begin position="4"/>
        <end position="65"/>
    </location>
</feature>
<organism evidence="11 12">
    <name type="scientific">Methanobrevibacter millerae</name>
    <dbReference type="NCBI Taxonomy" id="230361"/>
    <lineage>
        <taxon>Archaea</taxon>
        <taxon>Methanobacteriati</taxon>
        <taxon>Methanobacteriota</taxon>
        <taxon>Methanomada group</taxon>
        <taxon>Methanobacteria</taxon>
        <taxon>Methanobacteriales</taxon>
        <taxon>Methanobacteriaceae</taxon>
        <taxon>Methanobrevibacter</taxon>
    </lineage>
</organism>
<dbReference type="AlphaFoldDB" id="A0A1G5X1D1"/>
<evidence type="ECO:0000259" key="9">
    <source>
        <dbReference type="Pfam" id="PF00591"/>
    </source>
</evidence>
<dbReference type="PANTHER" id="PTHR43285:SF2">
    <property type="entry name" value="ANTHRANILATE PHOSPHORIBOSYLTRANSFERASE"/>
    <property type="match status" value="1"/>
</dbReference>
<feature type="binding site" evidence="8">
    <location>
        <position position="225"/>
    </location>
    <ligand>
        <name>Mg(2+)</name>
        <dbReference type="ChEBI" id="CHEBI:18420"/>
        <label>2</label>
    </ligand>
</feature>
<dbReference type="GO" id="GO:0005829">
    <property type="term" value="C:cytosol"/>
    <property type="evidence" value="ECO:0007669"/>
    <property type="project" value="TreeGrafter"/>
</dbReference>
<dbReference type="Gene3D" id="1.20.970.10">
    <property type="entry name" value="Transferase, Pyrimidine Nucleoside Phosphorylase, Chain C"/>
    <property type="match status" value="1"/>
</dbReference>
<dbReference type="GO" id="GO:0004048">
    <property type="term" value="F:anthranilate phosphoribosyltransferase activity"/>
    <property type="evidence" value="ECO:0007669"/>
    <property type="project" value="UniProtKB-UniRule"/>
</dbReference>
<dbReference type="GO" id="GO:0000287">
    <property type="term" value="F:magnesium ion binding"/>
    <property type="evidence" value="ECO:0007669"/>
    <property type="project" value="UniProtKB-UniRule"/>
</dbReference>
<evidence type="ECO:0000256" key="2">
    <source>
        <dbReference type="ARBA" id="ARBA00011948"/>
    </source>
</evidence>
<dbReference type="InterPro" id="IPR005940">
    <property type="entry name" value="Anthranilate_Pribosyl_Tfrase"/>
</dbReference>
<feature type="binding site" evidence="8">
    <location>
        <position position="91"/>
    </location>
    <ligand>
        <name>Mg(2+)</name>
        <dbReference type="ChEBI" id="CHEBI:18420"/>
        <label>1</label>
    </ligand>
</feature>
<dbReference type="FunFam" id="3.40.1030.10:FF:000002">
    <property type="entry name" value="Anthranilate phosphoribosyltransferase"/>
    <property type="match status" value="1"/>
</dbReference>
<feature type="binding site" evidence="8">
    <location>
        <position position="87"/>
    </location>
    <ligand>
        <name>5-phospho-alpha-D-ribose 1-diphosphate</name>
        <dbReference type="ChEBI" id="CHEBI:58017"/>
    </ligand>
</feature>
<dbReference type="InterPro" id="IPR000312">
    <property type="entry name" value="Glycosyl_Trfase_fam3"/>
</dbReference>
<dbReference type="EMBL" id="FMXB01000015">
    <property type="protein sequence ID" value="SDA63736.1"/>
    <property type="molecule type" value="Genomic_DNA"/>
</dbReference>
<feature type="binding site" evidence="8">
    <location>
        <position position="119"/>
    </location>
    <ligand>
        <name>5-phospho-alpha-D-ribose 1-diphosphate</name>
        <dbReference type="ChEBI" id="CHEBI:58017"/>
    </ligand>
</feature>
<dbReference type="SUPFAM" id="SSF47648">
    <property type="entry name" value="Nucleoside phosphorylase/phosphoribosyltransferase N-terminal domain"/>
    <property type="match status" value="1"/>
</dbReference>
<evidence type="ECO:0000256" key="4">
    <source>
        <dbReference type="ARBA" id="ARBA00022676"/>
    </source>
</evidence>
<dbReference type="Gene3D" id="3.40.1030.10">
    <property type="entry name" value="Nucleoside phosphorylase/phosphoribosyltransferase catalytic domain"/>
    <property type="match status" value="1"/>
</dbReference>
<sequence length="335" mass="36204">MIREAILKVSQKQDLTYDEAYQTMDEIMGGEASEVQMSSYLTAMSMKGETIDEITASAEAMRSHCVRLLNDVEALEIVGTGGDGSNTFNISTTSSIVISAAGVPVAKHGNRSASSKCGAADVLEELGVNIQIDPEKSLKCLKEHNICFLFAQNYHIAMKYVASVRKELAIRTIFNILGPLTNPAGATMQVLGVYDKELVEPLAKVLNNLGVKSALSVYGTDGMDEISASDKTFVCEIRDGVTKSYEIDPEDFGFEKCKKEDLVGGDPKENAQITLDILKGKKGPKRNAVVLNSAAGLYVSGVVESINDGVRLAEEIIDSGKALRQLEKFIEFTNS</sequence>
<keyword evidence="6 8" id="KW-0822">Tryptophan biosynthesis</keyword>
<feature type="binding site" evidence="8">
    <location>
        <position position="79"/>
    </location>
    <ligand>
        <name>5-phospho-alpha-D-ribose 1-diphosphate</name>
        <dbReference type="ChEBI" id="CHEBI:58017"/>
    </ligand>
</feature>
<dbReference type="STRING" id="230361.sm9_0175"/>
<keyword evidence="5 8" id="KW-0808">Transferase</keyword>
<dbReference type="NCBIfam" id="TIGR01245">
    <property type="entry name" value="trpD"/>
    <property type="match status" value="1"/>
</dbReference>
<dbReference type="EC" id="2.4.2.18" evidence="2 8"/>
<dbReference type="Pfam" id="PF00591">
    <property type="entry name" value="Glycos_transf_3"/>
    <property type="match status" value="1"/>
</dbReference>
<dbReference type="HAMAP" id="MF_00211">
    <property type="entry name" value="TrpD"/>
    <property type="match status" value="1"/>
</dbReference>
<feature type="binding site" evidence="8">
    <location>
        <position position="79"/>
    </location>
    <ligand>
        <name>anthranilate</name>
        <dbReference type="ChEBI" id="CHEBI:16567"/>
        <label>1</label>
    </ligand>
</feature>
<feature type="binding site" evidence="8">
    <location>
        <position position="110"/>
    </location>
    <ligand>
        <name>anthranilate</name>
        <dbReference type="ChEBI" id="CHEBI:16567"/>
        <label>1</label>
    </ligand>
</feature>
<feature type="binding site" evidence="8">
    <location>
        <position position="165"/>
    </location>
    <ligand>
        <name>anthranilate</name>
        <dbReference type="ChEBI" id="CHEBI:16567"/>
        <label>2</label>
    </ligand>
</feature>
<comment type="cofactor">
    <cofactor evidence="8">
        <name>Mg(2+)</name>
        <dbReference type="ChEBI" id="CHEBI:18420"/>
    </cofactor>
    <text evidence="8">Binds 2 magnesium ions per monomer.</text>
</comment>
<dbReference type="Pfam" id="PF02885">
    <property type="entry name" value="Glycos_trans_3N"/>
    <property type="match status" value="1"/>
</dbReference>
<gene>
    <name evidence="8" type="primary">trpD</name>
    <name evidence="11" type="ORF">SAMN02910315_01853</name>
</gene>
<dbReference type="OrthoDB" id="8214at2157"/>
<keyword evidence="12" id="KW-1185">Reference proteome</keyword>
<accession>A0A1G5X1D1</accession>
<feature type="domain" description="Glycosyl transferase family 3" evidence="9">
    <location>
        <begin position="73"/>
        <end position="323"/>
    </location>
</feature>
<dbReference type="InterPro" id="IPR035902">
    <property type="entry name" value="Nuc_phospho_transferase"/>
</dbReference>
<evidence type="ECO:0000313" key="12">
    <source>
        <dbReference type="Proteomes" id="UP000323439"/>
    </source>
</evidence>
<evidence type="ECO:0000256" key="1">
    <source>
        <dbReference type="ARBA" id="ARBA00004907"/>
    </source>
</evidence>
<feature type="binding site" evidence="8">
    <location>
        <begin position="82"/>
        <end position="83"/>
    </location>
    <ligand>
        <name>5-phospho-alpha-D-ribose 1-diphosphate</name>
        <dbReference type="ChEBI" id="CHEBI:58017"/>
    </ligand>
</feature>
<dbReference type="InterPro" id="IPR017459">
    <property type="entry name" value="Glycosyl_Trfase_fam3_N_dom"/>
</dbReference>